<accession>F2NX49</accession>
<dbReference type="KEGG" id="tsu:Tresu_0432"/>
<name>F2NX49_TRES6</name>
<evidence type="ECO:0000313" key="2">
    <source>
        <dbReference type="EMBL" id="AEB13384.1"/>
    </source>
</evidence>
<dbReference type="EMBL" id="CP002631">
    <property type="protein sequence ID" value="AEB13384.1"/>
    <property type="molecule type" value="Genomic_DNA"/>
</dbReference>
<reference evidence="2 3" key="1">
    <citation type="journal article" date="2011" name="Stand. Genomic Sci.">
        <title>Complete genome sequence of Treponema succinifaciens type strain (6091).</title>
        <authorList>
            <person name="Han C."/>
            <person name="Gronow S."/>
            <person name="Teshima H."/>
            <person name="Lapidus A."/>
            <person name="Nolan M."/>
            <person name="Lucas S."/>
            <person name="Hammon N."/>
            <person name="Deshpande S."/>
            <person name="Cheng J.F."/>
            <person name="Zeytun A."/>
            <person name="Tapia R."/>
            <person name="Goodwin L."/>
            <person name="Pitluck S."/>
            <person name="Liolios K."/>
            <person name="Pagani I."/>
            <person name="Ivanova N."/>
            <person name="Mavromatis K."/>
            <person name="Mikhailova N."/>
            <person name="Huntemann M."/>
            <person name="Pati A."/>
            <person name="Chen A."/>
            <person name="Palaniappan K."/>
            <person name="Land M."/>
            <person name="Hauser L."/>
            <person name="Brambilla E.M."/>
            <person name="Rohde M."/>
            <person name="Goker M."/>
            <person name="Woyke T."/>
            <person name="Bristow J."/>
            <person name="Eisen J.A."/>
            <person name="Markowitz V."/>
            <person name="Hugenholtz P."/>
            <person name="Kyrpides N.C."/>
            <person name="Klenk H.P."/>
            <person name="Detter J.C."/>
        </authorList>
    </citation>
    <scope>NUCLEOTIDE SEQUENCE [LARGE SCALE GENOMIC DNA]</scope>
    <source>
        <strain evidence="3">ATCC 33096 / DSM 2489 / 6091</strain>
    </source>
</reference>
<sequence>MYKITNFFALLICGISVCFAARVKEPTWVSVPKKVYNPEKYLSYVGKAKDKSQAELLAVEGIASVFEQDVASASVSSSRMEQASNEGKVAIAKSQNFNSKIMRKVDVDSLVGIEIKEYWTDAEKNIYVIAVLDKPKTSLLYSNMIEKNNAEIKKLLNAKTDDEFSFENYARIDFAREISVLNEKYLSRLSVIDFDKASELEKQTVSAADINAMLLQIAKQIPVYVYFQNDSDGRVRSAYAKMLNSFGFRTSQERNERYSFTGSMNFEQNIPKDKSSVQCRYTFKADLKDSAFAQNLFTLSFDGRNSSNSYSDAQNRALRAIEARAAGNSTEEFRKFLQNIVVHY</sequence>
<feature type="chain" id="PRO_5003282933" description="LPP20 lipoprotein" evidence="1">
    <location>
        <begin position="21"/>
        <end position="344"/>
    </location>
</feature>
<dbReference type="RefSeq" id="WP_013700691.1">
    <property type="nucleotide sequence ID" value="NC_015385.1"/>
</dbReference>
<dbReference type="AlphaFoldDB" id="F2NX49"/>
<dbReference type="GeneID" id="302997646"/>
<evidence type="ECO:0000256" key="1">
    <source>
        <dbReference type="SAM" id="SignalP"/>
    </source>
</evidence>
<keyword evidence="3" id="KW-1185">Reference proteome</keyword>
<dbReference type="STRING" id="869209.Tresu_0432"/>
<feature type="signal peptide" evidence="1">
    <location>
        <begin position="1"/>
        <end position="20"/>
    </location>
</feature>
<evidence type="ECO:0008006" key="4">
    <source>
        <dbReference type="Google" id="ProtNLM"/>
    </source>
</evidence>
<proteinExistence type="predicted"/>
<organism evidence="2 3">
    <name type="scientific">Treponema succinifaciens (strain ATCC 33096 / DSM 2489 / 6091)</name>
    <dbReference type="NCBI Taxonomy" id="869209"/>
    <lineage>
        <taxon>Bacteria</taxon>
        <taxon>Pseudomonadati</taxon>
        <taxon>Spirochaetota</taxon>
        <taxon>Spirochaetia</taxon>
        <taxon>Spirochaetales</taxon>
        <taxon>Treponemataceae</taxon>
        <taxon>Treponema</taxon>
    </lineage>
</organism>
<dbReference type="HOGENOM" id="CLU_806409_0_0_12"/>
<dbReference type="eggNOG" id="ENOG50335ZB">
    <property type="taxonomic scope" value="Bacteria"/>
</dbReference>
<reference evidence="3" key="2">
    <citation type="submission" date="2011-04" db="EMBL/GenBank/DDBJ databases">
        <title>The complete genome of chromosome of Treponema succinifaciens DSM 2489.</title>
        <authorList>
            <person name="Lucas S."/>
            <person name="Copeland A."/>
            <person name="Lapidus A."/>
            <person name="Bruce D."/>
            <person name="Goodwin L."/>
            <person name="Pitluck S."/>
            <person name="Peters L."/>
            <person name="Kyrpides N."/>
            <person name="Mavromatis K."/>
            <person name="Ivanova N."/>
            <person name="Ovchinnikova G."/>
            <person name="Teshima H."/>
            <person name="Detter J.C."/>
            <person name="Tapia R."/>
            <person name="Han C."/>
            <person name="Land M."/>
            <person name="Hauser L."/>
            <person name="Markowitz V."/>
            <person name="Cheng J.-F."/>
            <person name="Hugenholtz P."/>
            <person name="Woyke T."/>
            <person name="Wu D."/>
            <person name="Gronow S."/>
            <person name="Wellnitz S."/>
            <person name="Brambilla E."/>
            <person name="Klenk H.-P."/>
            <person name="Eisen J.A."/>
        </authorList>
    </citation>
    <scope>NUCLEOTIDE SEQUENCE [LARGE SCALE GENOMIC DNA]</scope>
    <source>
        <strain evidence="3">ATCC 33096 / DSM 2489 / 6091</strain>
    </source>
</reference>
<dbReference type="Gene3D" id="3.10.28.20">
    <property type="entry name" value="Acetamidase/Formamidase-like domains"/>
    <property type="match status" value="1"/>
</dbReference>
<dbReference type="OrthoDB" id="358389at2"/>
<protein>
    <recommendedName>
        <fullName evidence="4">LPP20 lipoprotein</fullName>
    </recommendedName>
</protein>
<gene>
    <name evidence="2" type="ordered locus">Tresu_0432</name>
</gene>
<keyword evidence="1" id="KW-0732">Signal</keyword>
<dbReference type="Proteomes" id="UP000006852">
    <property type="component" value="Chromosome"/>
</dbReference>
<evidence type="ECO:0000313" key="3">
    <source>
        <dbReference type="Proteomes" id="UP000006852"/>
    </source>
</evidence>